<keyword evidence="3" id="KW-1185">Reference proteome</keyword>
<evidence type="ECO:0000256" key="1">
    <source>
        <dbReference type="SAM" id="Coils"/>
    </source>
</evidence>
<gene>
    <name evidence="2" type="ORF">X975_21175</name>
</gene>
<dbReference type="Proteomes" id="UP000054359">
    <property type="component" value="Unassembled WGS sequence"/>
</dbReference>
<proteinExistence type="predicted"/>
<feature type="coiled-coil region" evidence="1">
    <location>
        <begin position="29"/>
        <end position="63"/>
    </location>
</feature>
<keyword evidence="1" id="KW-0175">Coiled coil</keyword>
<reference evidence="2 3" key="1">
    <citation type="submission" date="2013-11" db="EMBL/GenBank/DDBJ databases">
        <title>Genome sequencing of Stegodyphus mimosarum.</title>
        <authorList>
            <person name="Bechsgaard J."/>
        </authorList>
    </citation>
    <scope>NUCLEOTIDE SEQUENCE [LARGE SCALE GENOMIC DNA]</scope>
</reference>
<organism evidence="2 3">
    <name type="scientific">Stegodyphus mimosarum</name>
    <name type="common">African social velvet spider</name>
    <dbReference type="NCBI Taxonomy" id="407821"/>
    <lineage>
        <taxon>Eukaryota</taxon>
        <taxon>Metazoa</taxon>
        <taxon>Ecdysozoa</taxon>
        <taxon>Arthropoda</taxon>
        <taxon>Chelicerata</taxon>
        <taxon>Arachnida</taxon>
        <taxon>Araneae</taxon>
        <taxon>Araneomorphae</taxon>
        <taxon>Entelegynae</taxon>
        <taxon>Eresoidea</taxon>
        <taxon>Eresidae</taxon>
        <taxon>Stegodyphus</taxon>
    </lineage>
</organism>
<dbReference type="OrthoDB" id="6615663at2759"/>
<feature type="non-terminal residue" evidence="2">
    <location>
        <position position="67"/>
    </location>
</feature>
<accession>A0A087TX09</accession>
<protein>
    <submittedName>
        <fullName evidence="2">Uncharacterized protein</fullName>
    </submittedName>
</protein>
<dbReference type="AlphaFoldDB" id="A0A087TX09"/>
<evidence type="ECO:0000313" key="2">
    <source>
        <dbReference type="EMBL" id="KFM69648.1"/>
    </source>
</evidence>
<sequence>MYSRRQNKAVNSKAAIDAGKDVETLRSEIENEQRMTEMLDLSIEELQRTVEALEQQVDHTDIADEDE</sequence>
<evidence type="ECO:0000313" key="3">
    <source>
        <dbReference type="Proteomes" id="UP000054359"/>
    </source>
</evidence>
<dbReference type="EMBL" id="KK117137">
    <property type="protein sequence ID" value="KFM69648.1"/>
    <property type="molecule type" value="Genomic_DNA"/>
</dbReference>
<name>A0A087TX09_STEMI</name>